<evidence type="ECO:0000256" key="6">
    <source>
        <dbReference type="SAM" id="MobiDB-lite"/>
    </source>
</evidence>
<dbReference type="InterPro" id="IPR036236">
    <property type="entry name" value="Znf_C2H2_sf"/>
</dbReference>
<dbReference type="GO" id="GO:0000981">
    <property type="term" value="F:DNA-binding transcription factor activity, RNA polymerase II-specific"/>
    <property type="evidence" value="ECO:0007669"/>
    <property type="project" value="UniProtKB-ARBA"/>
</dbReference>
<feature type="domain" description="C2H2-type" evidence="8">
    <location>
        <begin position="211"/>
        <end position="240"/>
    </location>
</feature>
<evidence type="ECO:0000256" key="5">
    <source>
        <dbReference type="PROSITE-ProRule" id="PRU00042"/>
    </source>
</evidence>
<evidence type="ECO:0000259" key="8">
    <source>
        <dbReference type="PROSITE" id="PS50157"/>
    </source>
</evidence>
<organism evidence="9 10">
    <name type="scientific">Xylaria bambusicola</name>
    <dbReference type="NCBI Taxonomy" id="326684"/>
    <lineage>
        <taxon>Eukaryota</taxon>
        <taxon>Fungi</taxon>
        <taxon>Dikarya</taxon>
        <taxon>Ascomycota</taxon>
        <taxon>Pezizomycotina</taxon>
        <taxon>Sordariomycetes</taxon>
        <taxon>Xylariomycetidae</taxon>
        <taxon>Xylariales</taxon>
        <taxon>Xylariaceae</taxon>
        <taxon>Xylaria</taxon>
    </lineage>
</organism>
<dbReference type="EMBL" id="JAWHQM010000003">
    <property type="protein sequence ID" value="KAK5626126.1"/>
    <property type="molecule type" value="Genomic_DNA"/>
</dbReference>
<protein>
    <recommendedName>
        <fullName evidence="8">C2H2-type domain-containing protein</fullName>
    </recommendedName>
</protein>
<dbReference type="FunFam" id="3.30.160.60:FF:000125">
    <property type="entry name" value="Putative zinc finger protein 143"/>
    <property type="match status" value="1"/>
</dbReference>
<feature type="signal peptide" evidence="7">
    <location>
        <begin position="1"/>
        <end position="28"/>
    </location>
</feature>
<keyword evidence="10" id="KW-1185">Reference proteome</keyword>
<feature type="domain" description="C2H2-type" evidence="8">
    <location>
        <begin position="269"/>
        <end position="298"/>
    </location>
</feature>
<dbReference type="GO" id="GO:0008270">
    <property type="term" value="F:zinc ion binding"/>
    <property type="evidence" value="ECO:0007669"/>
    <property type="project" value="UniProtKB-KW"/>
</dbReference>
<feature type="compositionally biased region" description="Polar residues" evidence="6">
    <location>
        <begin position="330"/>
        <end position="342"/>
    </location>
</feature>
<keyword evidence="7" id="KW-0732">Signal</keyword>
<keyword evidence="2" id="KW-0677">Repeat</keyword>
<dbReference type="InterPro" id="IPR013087">
    <property type="entry name" value="Znf_C2H2_type"/>
</dbReference>
<feature type="compositionally biased region" description="Polar residues" evidence="6">
    <location>
        <begin position="486"/>
        <end position="500"/>
    </location>
</feature>
<feature type="compositionally biased region" description="Polar residues" evidence="6">
    <location>
        <begin position="438"/>
        <end position="456"/>
    </location>
</feature>
<dbReference type="GO" id="GO:0000785">
    <property type="term" value="C:chromatin"/>
    <property type="evidence" value="ECO:0007669"/>
    <property type="project" value="TreeGrafter"/>
</dbReference>
<dbReference type="PROSITE" id="PS00028">
    <property type="entry name" value="ZINC_FINGER_C2H2_1"/>
    <property type="match status" value="4"/>
</dbReference>
<evidence type="ECO:0000256" key="1">
    <source>
        <dbReference type="ARBA" id="ARBA00022723"/>
    </source>
</evidence>
<proteinExistence type="predicted"/>
<feature type="domain" description="C2H2-type" evidence="8">
    <location>
        <begin position="241"/>
        <end position="268"/>
    </location>
</feature>
<dbReference type="PROSITE" id="PS50157">
    <property type="entry name" value="ZINC_FINGER_C2H2_2"/>
    <property type="match status" value="4"/>
</dbReference>
<evidence type="ECO:0000256" key="2">
    <source>
        <dbReference type="ARBA" id="ARBA00022737"/>
    </source>
</evidence>
<accession>A0AAN7UJC4</accession>
<gene>
    <name evidence="9" type="ORF">RRF57_001841</name>
</gene>
<keyword evidence="3 5" id="KW-0863">Zinc-finger</keyword>
<dbReference type="FunFam" id="3.30.160.60:FF:002343">
    <property type="entry name" value="Zinc finger protein 33A"/>
    <property type="match status" value="1"/>
</dbReference>
<feature type="domain" description="C2H2-type" evidence="8">
    <location>
        <begin position="183"/>
        <end position="210"/>
    </location>
</feature>
<sequence>MSMRTSAVLVSLAAHPVVLGSIWRSMHAVEPTTLVCDPLVFLRPLSMSGSPPSDGVMDISNLMDKEKAAVVAAAAAAAAVASAHAAALEQQPHLMTQQHLQPTVFDRANSPHGSETSYHSAHRTYGSPSIVQGQLPQGQLPLPEPNMPFMVAGIPAPPPVDHGLEPPYTKRPVVPKPPAVKAYPCSTCQKRFARRSDLSRHERIHSGVRPHVCEFVGCGKQFIQRSALTVHQRVHTGEKPHMCERCGKPFSDSSSLARHRRIHSGTRPYQCLYANCLKTFTRKTTLTRHQLIHTETLEEAAQATAKKLTEQASKIAATRSVRSDGGDAPLNSNHASPLNTPSPGHRHMSASPGADPAAPNAMRASDYSYMGNGTLPVHLRPDIHTPPATSVGSFAPGMRPTSHPTSFPPPPTLEPNIESHQSATGSTVGSPHMGSVGWQSPSHVQSPSHMPSPTFSNGGGNGSVYPDLEPSFAGNALSPMYSYATQIRRGNSTEPQSSTYDVKPRPSELWAGQ</sequence>
<dbReference type="PANTHER" id="PTHR14003:SF20">
    <property type="entry name" value="FINGER DOMAIN PROTEIN, PUTATIVE (AFU_ORTHOLOGUE AFUA_4G10380)-RELATED"/>
    <property type="match status" value="1"/>
</dbReference>
<feature type="region of interest" description="Disordered" evidence="6">
    <location>
        <begin position="314"/>
        <end position="365"/>
    </location>
</feature>
<evidence type="ECO:0000256" key="4">
    <source>
        <dbReference type="ARBA" id="ARBA00022833"/>
    </source>
</evidence>
<feature type="region of interest" description="Disordered" evidence="6">
    <location>
        <begin position="438"/>
        <end position="461"/>
    </location>
</feature>
<evidence type="ECO:0000256" key="3">
    <source>
        <dbReference type="ARBA" id="ARBA00022771"/>
    </source>
</evidence>
<evidence type="ECO:0000313" key="10">
    <source>
        <dbReference type="Proteomes" id="UP001305414"/>
    </source>
</evidence>
<reference evidence="9 10" key="1">
    <citation type="submission" date="2023-10" db="EMBL/GenBank/DDBJ databases">
        <title>Draft genome sequence of Xylaria bambusicola isolate GMP-LS, the root and basal stem rot pathogen of sugarcane in Indonesia.</title>
        <authorList>
            <person name="Selvaraj P."/>
            <person name="Muralishankar V."/>
            <person name="Muruganantham S."/>
            <person name="Sp S."/>
            <person name="Haryani S."/>
            <person name="Lau K.J.X."/>
            <person name="Naqvi N.I."/>
        </authorList>
    </citation>
    <scope>NUCLEOTIDE SEQUENCE [LARGE SCALE GENOMIC DNA]</scope>
    <source>
        <strain evidence="9">GMP-LS</strain>
    </source>
</reference>
<dbReference type="FunFam" id="3.30.160.60:FF:000417">
    <property type="entry name" value="Zinc finger protein"/>
    <property type="match status" value="1"/>
</dbReference>
<feature type="chain" id="PRO_5042926552" description="C2H2-type domain-containing protein" evidence="7">
    <location>
        <begin position="29"/>
        <end position="513"/>
    </location>
</feature>
<dbReference type="AlphaFoldDB" id="A0AAN7UJC4"/>
<comment type="caution">
    <text evidence="9">The sequence shown here is derived from an EMBL/GenBank/DDBJ whole genome shotgun (WGS) entry which is preliminary data.</text>
</comment>
<keyword evidence="1" id="KW-0479">Metal-binding</keyword>
<dbReference type="GO" id="GO:0000978">
    <property type="term" value="F:RNA polymerase II cis-regulatory region sequence-specific DNA binding"/>
    <property type="evidence" value="ECO:0007669"/>
    <property type="project" value="TreeGrafter"/>
</dbReference>
<dbReference type="Pfam" id="PF00096">
    <property type="entry name" value="zf-C2H2"/>
    <property type="match status" value="4"/>
</dbReference>
<dbReference type="SUPFAM" id="SSF57667">
    <property type="entry name" value="beta-beta-alpha zinc fingers"/>
    <property type="match status" value="2"/>
</dbReference>
<dbReference type="Gene3D" id="3.30.160.60">
    <property type="entry name" value="Classic Zinc Finger"/>
    <property type="match status" value="4"/>
</dbReference>
<dbReference type="GO" id="GO:0005667">
    <property type="term" value="C:transcription regulator complex"/>
    <property type="evidence" value="ECO:0007669"/>
    <property type="project" value="TreeGrafter"/>
</dbReference>
<dbReference type="SMART" id="SM00355">
    <property type="entry name" value="ZnF_C2H2"/>
    <property type="match status" value="4"/>
</dbReference>
<evidence type="ECO:0000313" key="9">
    <source>
        <dbReference type="EMBL" id="KAK5626126.1"/>
    </source>
</evidence>
<feature type="region of interest" description="Disordered" evidence="6">
    <location>
        <begin position="486"/>
        <end position="513"/>
    </location>
</feature>
<dbReference type="Proteomes" id="UP001305414">
    <property type="component" value="Unassembled WGS sequence"/>
</dbReference>
<dbReference type="PANTHER" id="PTHR14003">
    <property type="entry name" value="TRANSCRIPTIONAL REPRESSOR PROTEIN YY"/>
    <property type="match status" value="1"/>
</dbReference>
<name>A0AAN7UJC4_9PEZI</name>
<keyword evidence="4" id="KW-0862">Zinc</keyword>
<evidence type="ECO:0000256" key="7">
    <source>
        <dbReference type="SAM" id="SignalP"/>
    </source>
</evidence>